<organism evidence="2">
    <name type="scientific">uncultured marine virus</name>
    <dbReference type="NCBI Taxonomy" id="186617"/>
    <lineage>
        <taxon>Viruses</taxon>
        <taxon>environmental samples</taxon>
    </lineage>
</organism>
<dbReference type="SUPFAM" id="SSF54060">
    <property type="entry name" value="His-Me finger endonucleases"/>
    <property type="match status" value="1"/>
</dbReference>
<accession>A0A0F7L5J5</accession>
<dbReference type="InterPro" id="IPR016177">
    <property type="entry name" value="DNA-bd_dom_sf"/>
</dbReference>
<reference evidence="2" key="2">
    <citation type="submission" date="2015-03" db="EMBL/GenBank/DDBJ databases">
        <authorList>
            <person name="Chow C.-E.T."/>
            <person name="Winget D.M."/>
            <person name="White R.A.III."/>
            <person name="Hallam S.J."/>
            <person name="Suttle C.A."/>
        </authorList>
    </citation>
    <scope>NUCLEOTIDE SEQUENCE</scope>
    <source>
        <strain evidence="2">Anoxic3_5</strain>
    </source>
</reference>
<sequence>MNITKEQIMRRLKYCESTGVFTWINGRRPGIEAGSTMTSKGKTYIRIKIDKFSYFAHRLAFLYVTGSMPINEVDHINGDGTDNSWSNLRDVNRNQNAQNQKLFSSNKSGVTGVSCVSSRGKWRATIKCNGVSKYLGEFNDKFDAICARKSADRFFEFHPNHGESRS</sequence>
<dbReference type="Pfam" id="PF13392">
    <property type="entry name" value="HNH_3"/>
    <property type="match status" value="1"/>
</dbReference>
<proteinExistence type="predicted"/>
<dbReference type="Gene3D" id="3.90.75.20">
    <property type="match status" value="1"/>
</dbReference>
<protein>
    <submittedName>
        <fullName evidence="2">Pathogenesis-related transcriptional factor and ERF protein</fullName>
    </submittedName>
</protein>
<dbReference type="InterPro" id="IPR003615">
    <property type="entry name" value="HNH_nuc"/>
</dbReference>
<dbReference type="EMBL" id="KR029580">
    <property type="protein sequence ID" value="AKH46271.1"/>
    <property type="molecule type" value="Genomic_DNA"/>
</dbReference>
<evidence type="ECO:0000259" key="1">
    <source>
        <dbReference type="Pfam" id="PF13392"/>
    </source>
</evidence>
<dbReference type="SUPFAM" id="SSF54171">
    <property type="entry name" value="DNA-binding domain"/>
    <property type="match status" value="1"/>
</dbReference>
<reference evidence="2" key="1">
    <citation type="journal article" date="2015" name="Front. Microbiol.">
        <title>Combining genomic sequencing methods to explore viral diversity and reveal potential virus-host interactions.</title>
        <authorList>
            <person name="Chow C.E."/>
            <person name="Winget D.M."/>
            <person name="White R.A.III."/>
            <person name="Hallam S.J."/>
            <person name="Suttle C.A."/>
        </authorList>
    </citation>
    <scope>NUCLEOTIDE SEQUENCE</scope>
    <source>
        <strain evidence="2">Anoxic3_5</strain>
    </source>
</reference>
<name>A0A0F7L5J5_9VIRU</name>
<feature type="domain" description="HNH nuclease" evidence="1">
    <location>
        <begin position="54"/>
        <end position="98"/>
    </location>
</feature>
<dbReference type="GO" id="GO:0003677">
    <property type="term" value="F:DNA binding"/>
    <property type="evidence" value="ECO:0007669"/>
    <property type="project" value="InterPro"/>
</dbReference>
<evidence type="ECO:0000313" key="2">
    <source>
        <dbReference type="EMBL" id="AKH46271.1"/>
    </source>
</evidence>
<dbReference type="InterPro" id="IPR044925">
    <property type="entry name" value="His-Me_finger_sf"/>
</dbReference>